<evidence type="ECO:0008006" key="4">
    <source>
        <dbReference type="Google" id="ProtNLM"/>
    </source>
</evidence>
<dbReference type="RefSeq" id="XP_025377531.1">
    <property type="nucleotide sequence ID" value="XM_025524047.1"/>
</dbReference>
<dbReference type="STRING" id="215250.A0A316YQM1"/>
<evidence type="ECO:0000313" key="3">
    <source>
        <dbReference type="Proteomes" id="UP000245768"/>
    </source>
</evidence>
<feature type="region of interest" description="Disordered" evidence="1">
    <location>
        <begin position="356"/>
        <end position="400"/>
    </location>
</feature>
<accession>A0A316YQM1</accession>
<proteinExistence type="predicted"/>
<evidence type="ECO:0000313" key="2">
    <source>
        <dbReference type="EMBL" id="PWN90333.1"/>
    </source>
</evidence>
<gene>
    <name evidence="2" type="ORF">FA10DRAFT_286043</name>
</gene>
<sequence length="400" mass="45164">MVAPASVLLPHEPSLTSVPMSLAGQASMINQIKDSLFDLAEAHGRLGIKVDQLGQQLGAVTAVLEAHRAAIERLTETSVAANSTLELMKIQLETILAQLSSDNDTKDRCFKKTEQSPSLRFQEREYSPNVGVGRLDKPVATLYANQPTKTMNGAAMNVNEAERRGDDPGSKYLKSVDYEELHNAHEDAEPPVLRDFIDDMDDPRHWLQDCVEQLTDSRVAKARWPVVVSRALQGRSLTWYRYERKARGGKLTWPQFKEAFLQAHLTGDRVTKVLCAFRNLRFVNMEQMVGEMRKLDMQSSIANLSQEILIDKFLTSLPKDKYTNFYMVYKDSKPKVLEHVLQAALDLERLCQKSSKHKDRVGRCQEPRNASLRPVHRPPKPPSGGGSRYSTVRPPMRPLM</sequence>
<reference evidence="2" key="1">
    <citation type="journal article" date="2018" name="Mol. Biol. Evol.">
        <title>Broad Genomic Sampling Reveals a Smut Pathogenic Ancestry of the Fungal Clade Ustilaginomycotina.</title>
        <authorList>
            <person name="Kijpornyongpan T."/>
            <person name="Mondo S.J."/>
            <person name="Barry K."/>
            <person name="Sandor L."/>
            <person name="Lee J."/>
            <person name="Lipzen A."/>
            <person name="Pangilinan J."/>
            <person name="LaButti K."/>
            <person name="Hainaut M."/>
            <person name="Henrissat B."/>
            <person name="Grigoriev I.V."/>
            <person name="Spatafora J.W."/>
            <person name="Aime M.C."/>
        </authorList>
    </citation>
    <scope>NUCLEOTIDE SEQUENCE [LARGE SCALE GENOMIC DNA]</scope>
    <source>
        <strain evidence="2">MCA 4198</strain>
    </source>
</reference>
<dbReference type="AlphaFoldDB" id="A0A316YQM1"/>
<dbReference type="GeneID" id="37045963"/>
<protein>
    <recommendedName>
        <fullName evidence="4">Retrotransposon gag domain-containing protein</fullName>
    </recommendedName>
</protein>
<dbReference type="InParanoid" id="A0A316YQM1"/>
<evidence type="ECO:0000256" key="1">
    <source>
        <dbReference type="SAM" id="MobiDB-lite"/>
    </source>
</evidence>
<name>A0A316YQM1_9BASI</name>
<organism evidence="2 3">
    <name type="scientific">Acaromyces ingoldii</name>
    <dbReference type="NCBI Taxonomy" id="215250"/>
    <lineage>
        <taxon>Eukaryota</taxon>
        <taxon>Fungi</taxon>
        <taxon>Dikarya</taxon>
        <taxon>Basidiomycota</taxon>
        <taxon>Ustilaginomycotina</taxon>
        <taxon>Exobasidiomycetes</taxon>
        <taxon>Exobasidiales</taxon>
        <taxon>Cryptobasidiaceae</taxon>
        <taxon>Acaromyces</taxon>
    </lineage>
</organism>
<dbReference type="Proteomes" id="UP000245768">
    <property type="component" value="Unassembled WGS sequence"/>
</dbReference>
<keyword evidence="3" id="KW-1185">Reference proteome</keyword>
<dbReference type="EMBL" id="KZ819636">
    <property type="protein sequence ID" value="PWN90333.1"/>
    <property type="molecule type" value="Genomic_DNA"/>
</dbReference>